<dbReference type="Gene3D" id="3.90.960.10">
    <property type="entry name" value="YbaK/aminoacyl-tRNA synthetase-associated domain"/>
    <property type="match status" value="1"/>
</dbReference>
<dbReference type="PANTHER" id="PTHR31423">
    <property type="entry name" value="YBAK DOMAIN-CONTAINING PROTEIN"/>
    <property type="match status" value="1"/>
</dbReference>
<dbReference type="Proteomes" id="UP000604765">
    <property type="component" value="Unassembled WGS sequence"/>
</dbReference>
<evidence type="ECO:0000313" key="4">
    <source>
        <dbReference type="EMBL" id="GHP14779.1"/>
    </source>
</evidence>
<evidence type="ECO:0000259" key="3">
    <source>
        <dbReference type="Pfam" id="PF04073"/>
    </source>
</evidence>
<protein>
    <submittedName>
        <fullName evidence="4">Prolyl-tRNA editing protein</fullName>
    </submittedName>
</protein>
<feature type="domain" description="YbaK/aminoacyl-tRNA synthetase-associated" evidence="3">
    <location>
        <begin position="43"/>
        <end position="148"/>
    </location>
</feature>
<evidence type="ECO:0000256" key="2">
    <source>
        <dbReference type="ARBA" id="ARBA00022917"/>
    </source>
</evidence>
<dbReference type="Pfam" id="PF04073">
    <property type="entry name" value="tRNA_edit"/>
    <property type="match status" value="1"/>
</dbReference>
<accession>A0ABQ3W425</accession>
<dbReference type="SUPFAM" id="SSF55826">
    <property type="entry name" value="YbaK/ProRS associated domain"/>
    <property type="match status" value="1"/>
</dbReference>
<dbReference type="InterPro" id="IPR036754">
    <property type="entry name" value="YbaK/aa-tRNA-synt-asso_dom_sf"/>
</dbReference>
<evidence type="ECO:0000256" key="1">
    <source>
        <dbReference type="ARBA" id="ARBA00010201"/>
    </source>
</evidence>
<comment type="similarity">
    <text evidence="1">Belongs to the PRORSD1 family.</text>
</comment>
<sequence length="161" mass="18377">MQPASEQEALDLLDNLRIKYKRLDHPAIWTMNDPNAPKGVHEVKNMLLKQKKTNQFYLYLTDNPRIDFKSLADQLGIPRNRLTFASEAELAQLLGLVPGMVTPLALMHDRHHQVQVLLHRHLQSMTAIPAHPNINTATVLLSYRDLLQVLRAMGYEPSVID</sequence>
<keyword evidence="2" id="KW-0648">Protein biosynthesis</keyword>
<name>A0ABQ3W425_9LACO</name>
<proteinExistence type="inferred from homology"/>
<gene>
    <name evidence="4" type="ORF">YK48G_22040</name>
</gene>
<dbReference type="EMBL" id="BNJR01000017">
    <property type="protein sequence ID" value="GHP14779.1"/>
    <property type="molecule type" value="Genomic_DNA"/>
</dbReference>
<dbReference type="PANTHER" id="PTHR31423:SF3">
    <property type="entry name" value="PROLYL-TRNA SYNTHETASE ASSOCIATED DOMAIN-CONTAINING PROTEIN 1-RELATED"/>
    <property type="match status" value="1"/>
</dbReference>
<comment type="caution">
    <text evidence="4">The sequence shown here is derived from an EMBL/GenBank/DDBJ whole genome shotgun (WGS) entry which is preliminary data.</text>
</comment>
<organism evidence="4 5">
    <name type="scientific">Lentilactobacillus fungorum</name>
    <dbReference type="NCBI Taxonomy" id="2201250"/>
    <lineage>
        <taxon>Bacteria</taxon>
        <taxon>Bacillati</taxon>
        <taxon>Bacillota</taxon>
        <taxon>Bacilli</taxon>
        <taxon>Lactobacillales</taxon>
        <taxon>Lactobacillaceae</taxon>
        <taxon>Lentilactobacillus</taxon>
    </lineage>
</organism>
<dbReference type="InterPro" id="IPR040285">
    <property type="entry name" value="ProX/PRXD1"/>
</dbReference>
<evidence type="ECO:0000313" key="5">
    <source>
        <dbReference type="Proteomes" id="UP000604765"/>
    </source>
</evidence>
<keyword evidence="5" id="KW-1185">Reference proteome</keyword>
<dbReference type="RefSeq" id="WP_203630763.1">
    <property type="nucleotide sequence ID" value="NZ_BNJR01000017.1"/>
</dbReference>
<reference evidence="4 5" key="1">
    <citation type="journal article" date="2021" name="Int. J. Syst. Evol. Microbiol.">
        <title>Lentilactobacillus fungorum sp. nov., isolated from spent mushroom substrates.</title>
        <authorList>
            <person name="Tohno M."/>
            <person name="Tanizawa Y."/>
            <person name="Kojima Y."/>
            <person name="Sakamoto M."/>
            <person name="Ohkuma M."/>
            <person name="Kobayashi H."/>
        </authorList>
    </citation>
    <scope>NUCLEOTIDE SEQUENCE [LARGE SCALE GENOMIC DNA]</scope>
    <source>
        <strain evidence="4 5">YK48G</strain>
    </source>
</reference>
<dbReference type="InterPro" id="IPR007214">
    <property type="entry name" value="YbaK/aa-tRNA-synth-assoc-dom"/>
</dbReference>